<organism evidence="1 2">
    <name type="scientific">Ferviditalea candida</name>
    <dbReference type="NCBI Taxonomy" id="3108399"/>
    <lineage>
        <taxon>Bacteria</taxon>
        <taxon>Bacillati</taxon>
        <taxon>Bacillota</taxon>
        <taxon>Bacilli</taxon>
        <taxon>Bacillales</taxon>
        <taxon>Paenibacillaceae</taxon>
        <taxon>Ferviditalea</taxon>
    </lineage>
</organism>
<proteinExistence type="predicted"/>
<dbReference type="Proteomes" id="UP001310386">
    <property type="component" value="Unassembled WGS sequence"/>
</dbReference>
<accession>A0ABU5ZEF6</accession>
<protein>
    <submittedName>
        <fullName evidence="1">Uncharacterized protein</fullName>
    </submittedName>
</protein>
<gene>
    <name evidence="1" type="ORF">VF724_04340</name>
</gene>
<comment type="caution">
    <text evidence="1">The sequence shown here is derived from an EMBL/GenBank/DDBJ whole genome shotgun (WGS) entry which is preliminary data.</text>
</comment>
<name>A0ABU5ZEF6_9BACL</name>
<evidence type="ECO:0000313" key="2">
    <source>
        <dbReference type="Proteomes" id="UP001310386"/>
    </source>
</evidence>
<evidence type="ECO:0000313" key="1">
    <source>
        <dbReference type="EMBL" id="MEB3100885.1"/>
    </source>
</evidence>
<dbReference type="RefSeq" id="WP_371752999.1">
    <property type="nucleotide sequence ID" value="NZ_JAYJLD010000004.1"/>
</dbReference>
<reference evidence="1" key="1">
    <citation type="submission" date="2023-12" db="EMBL/GenBank/DDBJ databases">
        <title>Fervidustalea candida gen. nov., sp. nov., a novel member of the family Paenibacillaceae isolated from a geothermal area.</title>
        <authorList>
            <person name="Li W.-J."/>
            <person name="Jiao J.-Y."/>
            <person name="Chen Y."/>
        </authorList>
    </citation>
    <scope>NUCLEOTIDE SEQUENCE</scope>
    <source>
        <strain evidence="1">SYSU GA230002</strain>
    </source>
</reference>
<dbReference type="EMBL" id="JAYJLD010000004">
    <property type="protein sequence ID" value="MEB3100885.1"/>
    <property type="molecule type" value="Genomic_DNA"/>
</dbReference>
<sequence length="58" mass="6813">MASKTSDEVKKSVMELTRIYRPANPRKFVKEFVKKYKVHGGYENELTHLVEMELGKLK</sequence>
<keyword evidence="2" id="KW-1185">Reference proteome</keyword>